<dbReference type="SUPFAM" id="SSF56672">
    <property type="entry name" value="DNA/RNA polymerases"/>
    <property type="match status" value="1"/>
</dbReference>
<dbReference type="InterPro" id="IPR003615">
    <property type="entry name" value="HNH_nuc"/>
</dbReference>
<feature type="domain" description="Reverse transcriptase" evidence="1">
    <location>
        <begin position="180"/>
        <end position="464"/>
    </location>
</feature>
<dbReference type="PROSITE" id="PS50878">
    <property type="entry name" value="RT_POL"/>
    <property type="match status" value="1"/>
</dbReference>
<dbReference type="InterPro" id="IPR043502">
    <property type="entry name" value="DNA/RNA_pol_sf"/>
</dbReference>
<reference evidence="2" key="1">
    <citation type="submission" date="2018-08" db="EMBL/GenBank/DDBJ databases">
        <title>Comparative mitochondrial genomics of the basidiomycete Termitomyces.</title>
        <authorList>
            <person name="Nieuwenhuis M."/>
        </authorList>
    </citation>
    <scope>NUCLEOTIDE SEQUENCE</scope>
    <source>
        <strain evidence="2">Bzo6</strain>
    </source>
</reference>
<dbReference type="Pfam" id="PF08388">
    <property type="entry name" value="GIIM"/>
    <property type="match status" value="1"/>
</dbReference>
<dbReference type="SMART" id="SM00507">
    <property type="entry name" value="HNHc"/>
    <property type="match status" value="1"/>
</dbReference>
<dbReference type="Pfam" id="PF00078">
    <property type="entry name" value="RVT_1"/>
    <property type="match status" value="1"/>
</dbReference>
<dbReference type="CDD" id="cd00085">
    <property type="entry name" value="HNHc"/>
    <property type="match status" value="1"/>
</dbReference>
<dbReference type="InterPro" id="IPR051083">
    <property type="entry name" value="GrpII_Intron_Splice-Mob/Def"/>
</dbReference>
<keyword evidence="2" id="KW-0496">Mitochondrion</keyword>
<evidence type="ECO:0000259" key="1">
    <source>
        <dbReference type="PROSITE" id="PS50878"/>
    </source>
</evidence>
<evidence type="ECO:0000313" key="2">
    <source>
        <dbReference type="EMBL" id="AYE93078.1"/>
    </source>
</evidence>
<geneLocation type="mitochondrion" evidence="2"/>
<dbReference type="InterPro" id="IPR000477">
    <property type="entry name" value="RT_dom"/>
</dbReference>
<name>A0A386TYA1_9AGAR</name>
<protein>
    <recommendedName>
        <fullName evidence="1">Reverse transcriptase domain-containing protein</fullName>
    </recommendedName>
</protein>
<dbReference type="AlphaFoldDB" id="A0A386TYA1"/>
<dbReference type="Gene3D" id="1.10.30.50">
    <property type="match status" value="1"/>
</dbReference>
<dbReference type="EMBL" id="MH725792">
    <property type="protein sequence ID" value="AYE93078.1"/>
    <property type="molecule type" value="Genomic_DNA"/>
</dbReference>
<accession>A0A386TYA1</accession>
<dbReference type="PANTHER" id="PTHR34047:SF8">
    <property type="entry name" value="PROTEIN YKFC"/>
    <property type="match status" value="1"/>
</dbReference>
<sequence>MPDRNKVSQTCENSKLLSEDHNWHGGKILDQANAKGNALDTQGAIRSERFTQRALHKHKSVLPNSISLNGVLLKPFGGRNNIQDLVRARYMSTLPKKPTSLHSLQEEVLEKQMELVELAKLKGCYDKSVLDKQLVLVRSKLFRDYAVMIISVKAGSQTPGIDTEKYNKDDEHTFVNLVETLREATYHPNKYISSPIKRVWNPKPGKSEKRPLGVPTIRDKALQALINLVLLPLVEMTSDPNSYGFRPHRDCKMAIAAVRNQLKTTDLTKVRFSISKRFNKVGNQSAHLMRANQDKWILDADIKGFFDNINHKWLMDNIFLHPSLKKLLEQWLKAKIFDDGIYIDPLSGTPQGGIISPTLANFTLNGLEKTVTDSLSPLTKSVEQRMQVKLRDGTYRRFALATRLIRYADDFVVITRSKNILDKFVVPAINSFLKERGLWLSPQKTKQFCLSQKDAQIDFLGYTFKFNPKWSSRRTMIFSRQTEGAIALYPNRMKVITFIDKLQEIFKSSQNLSAMELITKLNPIIRGWANYYNLDNSSHYRSKVKEALYRLTWEWIKAKHPTLGKIALAEMYFLRKNTVIEGAVDQNSPLPDESVKKGYRMFKNYKWVLYGISKSSSRFSNKDITRIAYLLNPINSTPIVAAIKHLIPNTLLNVHAFEDKISELIKLKLKISLLSSSKTPTLKEKLYKKQEGKCHLCDKRIDFDYLHLNSVHIHHILPIKSGGGMFSLKNLALTHSWCHREHKH</sequence>
<dbReference type="OrthoDB" id="433924at2759"/>
<dbReference type="PANTHER" id="PTHR34047">
    <property type="entry name" value="NUCLEAR INTRON MATURASE 1, MITOCHONDRIAL-RELATED"/>
    <property type="match status" value="1"/>
</dbReference>
<gene>
    <name evidence="2" type="ORF">C0991_000015</name>
</gene>
<proteinExistence type="predicted"/>
<organism evidence="2">
    <name type="scientific">Blastosporella zonata</name>
    <dbReference type="NCBI Taxonomy" id="530045"/>
    <lineage>
        <taxon>Eukaryota</taxon>
        <taxon>Fungi</taxon>
        <taxon>Dikarya</taxon>
        <taxon>Basidiomycota</taxon>
        <taxon>Agaricomycotina</taxon>
        <taxon>Agaricomycetes</taxon>
        <taxon>Agaricomycetidae</taxon>
        <taxon>Agaricales</taxon>
        <taxon>Tricholomatineae</taxon>
        <taxon>Lyophyllaceae</taxon>
        <taxon>Blastosporella</taxon>
    </lineage>
</organism>
<dbReference type="CDD" id="cd01651">
    <property type="entry name" value="RT_G2_intron"/>
    <property type="match status" value="1"/>
</dbReference>
<dbReference type="InterPro" id="IPR013597">
    <property type="entry name" value="Mat_intron_G2"/>
</dbReference>